<feature type="compositionally biased region" description="Basic and acidic residues" evidence="1">
    <location>
        <begin position="132"/>
        <end position="142"/>
    </location>
</feature>
<feature type="compositionally biased region" description="Low complexity" evidence="1">
    <location>
        <begin position="630"/>
        <end position="649"/>
    </location>
</feature>
<feature type="region of interest" description="Disordered" evidence="1">
    <location>
        <begin position="18"/>
        <end position="198"/>
    </location>
</feature>
<dbReference type="EMBL" id="RBNI01012721">
    <property type="protein sequence ID" value="RUP42688.1"/>
    <property type="molecule type" value="Genomic_DNA"/>
</dbReference>
<feature type="compositionally biased region" description="Low complexity" evidence="1">
    <location>
        <begin position="75"/>
        <end position="98"/>
    </location>
</feature>
<organism evidence="2 3">
    <name type="scientific">Jimgerdemannia flammicorona</name>
    <dbReference type="NCBI Taxonomy" id="994334"/>
    <lineage>
        <taxon>Eukaryota</taxon>
        <taxon>Fungi</taxon>
        <taxon>Fungi incertae sedis</taxon>
        <taxon>Mucoromycota</taxon>
        <taxon>Mucoromycotina</taxon>
        <taxon>Endogonomycetes</taxon>
        <taxon>Endogonales</taxon>
        <taxon>Endogonaceae</taxon>
        <taxon>Jimgerdemannia</taxon>
    </lineage>
</organism>
<feature type="region of interest" description="Disordered" evidence="1">
    <location>
        <begin position="718"/>
        <end position="748"/>
    </location>
</feature>
<dbReference type="AlphaFoldDB" id="A0A433CVC7"/>
<sequence length="1127" mass="123572">MRDFNGQWLYKRHRVVQFEHSSTSSHSGPSVMRSLDPTIKKQIEKSKPKNGTRSLAALRAANAHHPRAPTSGFGSSKSTKISPSSSTTLSQPSSSTSSNAQRNALPSEPRETLSSSSSASNTSIDSYSQQAIHDRAVADAKRKSQRSSSTPIRAQSPTSRASPPPLPMSQGPNTPSRRSMVPPSKKRVPSSSSSPKMKKLTLLEMLKNDDPHIRCDGIVMLAHKMSHADDPDSASARARSPRPGPSSSSTVNQRNARDLPEDDVLVPILITYLSDPSLRVFEMLMGSEGIRVLSRVVPFDIVVPTLLLISDDEEKQGKKSDEQRRIELAQRGLRRLKTYLGRRDRELGDKLLKCLSAIGGAGGPPRRAKKDEMSVPLKRKVTRGIVEWMDEIVKREVGLYEDEEVTSYSTSGGGLLGVVEDDRESVFSMTSEADEDPETWLAGEWFQDDVNVKQYLNRLLPVLTKTPVSSVVHTPLVLLIAHLRLVNEKVFETVVFTFDEDIVGRVGKQLGVTLRRPGSSPVKGRTEGESGWEVEERVREVMEEDQKIVVEEAETMAVMEVEKERKKVERETETKVEVGRGTETKVEEFVMEETAVVKTHAQNAEVNDVHMADGSSILSNILPALPTPPAASTSNSSLSARSPSASSSSGIMSNHQNGSGSWSLSNATMITEEPLHINDARVDSTRSLFLVPSTPPPASGRQDWSKLRAHSFSITSDPVQDDVVTRSTTERRRRSLPPSSPFGKGGMKDKAATLGSILERLDAGDVDATMFRKLVRLSKDVPVDGPDRNVVPMDVDSAVKTAIRTQLANESGDGAAVDVWGVEGEKFAELVEALIGFLEKTACAGMVSMPGEKNTAADHREKAIMSLKHLLLHQIGLFHLHYLMAPEGADGLQMKVMRQLLECRSDDSNDVSWETGSLCGRMLGSALIRISASRFEFPFRSPLQVCSAAEDALDTFFAVIDPNTSFDVLLTFLESNLDRPSADSNDGFVTASTMGNGTTLSSRTMTAEERMRYYSALKYHPVGSAFMYLAKVVKRVPSKRRVEESLLGGGVEVFTLGINSAKIQLRKSCVDALVAFYQVLGDELYEYLKELREDQISLVNSYAARAAKKAESIGHGHSLQQLAARYQ</sequence>
<protein>
    <submittedName>
        <fullName evidence="2">Uncharacterized protein</fullName>
    </submittedName>
</protein>
<evidence type="ECO:0000313" key="3">
    <source>
        <dbReference type="Proteomes" id="UP000268093"/>
    </source>
</evidence>
<feature type="compositionally biased region" description="Low complexity" evidence="1">
    <location>
        <begin position="179"/>
        <end position="198"/>
    </location>
</feature>
<evidence type="ECO:0000313" key="2">
    <source>
        <dbReference type="EMBL" id="RUP42688.1"/>
    </source>
</evidence>
<feature type="compositionally biased region" description="Basic and acidic residues" evidence="1">
    <location>
        <begin position="38"/>
        <end position="47"/>
    </location>
</feature>
<feature type="region of interest" description="Disordered" evidence="1">
    <location>
        <begin position="226"/>
        <end position="258"/>
    </location>
</feature>
<accession>A0A433CVC7</accession>
<evidence type="ECO:0000256" key="1">
    <source>
        <dbReference type="SAM" id="MobiDB-lite"/>
    </source>
</evidence>
<feature type="region of interest" description="Disordered" evidence="1">
    <location>
        <begin position="628"/>
        <end position="664"/>
    </location>
</feature>
<keyword evidence="3" id="KW-1185">Reference proteome</keyword>
<comment type="caution">
    <text evidence="2">The sequence shown here is derived from an EMBL/GenBank/DDBJ whole genome shotgun (WGS) entry which is preliminary data.</text>
</comment>
<dbReference type="OrthoDB" id="46159at2759"/>
<feature type="compositionally biased region" description="Polar residues" evidence="1">
    <location>
        <begin position="146"/>
        <end position="161"/>
    </location>
</feature>
<dbReference type="Gene3D" id="1.25.10.10">
    <property type="entry name" value="Leucine-rich Repeat Variant"/>
    <property type="match status" value="1"/>
</dbReference>
<feature type="compositionally biased region" description="Polar residues" evidence="1">
    <location>
        <begin position="650"/>
        <end position="664"/>
    </location>
</feature>
<dbReference type="InterPro" id="IPR011989">
    <property type="entry name" value="ARM-like"/>
</dbReference>
<proteinExistence type="predicted"/>
<feature type="compositionally biased region" description="Low complexity" evidence="1">
    <location>
        <begin position="114"/>
        <end position="128"/>
    </location>
</feature>
<feature type="compositionally biased region" description="Low complexity" evidence="1">
    <location>
        <begin position="21"/>
        <end position="30"/>
    </location>
</feature>
<gene>
    <name evidence="2" type="ORF">BC936DRAFT_138222</name>
</gene>
<name>A0A433CVC7_9FUNG</name>
<reference evidence="2 3" key="1">
    <citation type="journal article" date="2018" name="New Phytol.">
        <title>Phylogenomics of Endogonaceae and evolution of mycorrhizas within Mucoromycota.</title>
        <authorList>
            <person name="Chang Y."/>
            <person name="Desiro A."/>
            <person name="Na H."/>
            <person name="Sandor L."/>
            <person name="Lipzen A."/>
            <person name="Clum A."/>
            <person name="Barry K."/>
            <person name="Grigoriev I.V."/>
            <person name="Martin F.M."/>
            <person name="Stajich J.E."/>
            <person name="Smith M.E."/>
            <person name="Bonito G."/>
            <person name="Spatafora J.W."/>
        </authorList>
    </citation>
    <scope>NUCLEOTIDE SEQUENCE [LARGE SCALE GENOMIC DNA]</scope>
    <source>
        <strain evidence="2 3">GMNB39</strain>
    </source>
</reference>
<dbReference type="Proteomes" id="UP000268093">
    <property type="component" value="Unassembled WGS sequence"/>
</dbReference>